<dbReference type="CTD" id="90507"/>
<gene>
    <name evidence="4" type="primary">SCRN2</name>
</gene>
<protein>
    <recommendedName>
        <fullName evidence="2">Secernin-2</fullName>
    </recommendedName>
</protein>
<dbReference type="GeneID" id="111166356"/>
<dbReference type="STRING" id="9749.A0A2Y9M362"/>
<dbReference type="Proteomes" id="UP000248483">
    <property type="component" value="Unplaced"/>
</dbReference>
<dbReference type="InParanoid" id="A0A2Y9M362"/>
<name>A0A2Y9M362_DELLE</name>
<sequence>MERWHERDTLISTSPQMASWSPDTPCSCDCFVSVPPASAIPAVIFAKNSDRPREEVQEVVFVPAGTHVPGSRLQCTYIEVEQVSKTHAVILSRPSWLWGAEMGANEHGVCIGNEAVWTKEPVGTGEALLGMDLLRLALERGSSAQEALHVITGLLERYGQGGSCREDPMPFCYHNTFLLADRTEAWVLETAGRLWAAQRIQEGARNISNQLSIGTDISAEHPELRPHARAQGWWGGQGAFDFAQTFSLTQQPVRMEAAKARFRAGQELLQQRQGGITAEAMMGILRSKESGICMDSGGFRTTASMVSVLPQDPTQPCVHFLTATPDPSRSVFKPFIFGVGVAQVPQVLSPTFGAQDPVRSLPRFQTQVDRRHALYRGHQVALGLMESEQVTPRESPTPSWDSGNVRGPGIGGKTAELGRGVSPFKASCPGECWVLHPFFCFCETAATPRFQREAGPRDSALPFPGRIVGSSSGRSSGTWSRKAWRLCGGCWPGSGPHPPRSWAASSRPLWRRRAGYMPEPGSSRLGLGCSGLQWAQDPWGRGTEQPLHRLRLVLSGRVSLCLNKCVLFPRSVSRASGCGRAERGQRAALRRLQGLWVPCWAVHFSDLVKVLGGPVGRGSGPQACGCVYTEEHACLAQQVAATWGGLEPRLFGP</sequence>
<dbReference type="GO" id="GO:0006508">
    <property type="term" value="P:proteolysis"/>
    <property type="evidence" value="ECO:0007669"/>
    <property type="project" value="InterPro"/>
</dbReference>
<proteinExistence type="inferred from homology"/>
<organism evidence="3 4">
    <name type="scientific">Delphinapterus leucas</name>
    <name type="common">Beluga whale</name>
    <dbReference type="NCBI Taxonomy" id="9749"/>
    <lineage>
        <taxon>Eukaryota</taxon>
        <taxon>Metazoa</taxon>
        <taxon>Chordata</taxon>
        <taxon>Craniata</taxon>
        <taxon>Vertebrata</taxon>
        <taxon>Euteleostomi</taxon>
        <taxon>Mammalia</taxon>
        <taxon>Eutheria</taxon>
        <taxon>Laurasiatheria</taxon>
        <taxon>Artiodactyla</taxon>
        <taxon>Whippomorpha</taxon>
        <taxon>Cetacea</taxon>
        <taxon>Odontoceti</taxon>
        <taxon>Monodontidae</taxon>
        <taxon>Delphinapterus</taxon>
    </lineage>
</organism>
<dbReference type="GO" id="GO:0016805">
    <property type="term" value="F:dipeptidase activity"/>
    <property type="evidence" value="ECO:0007669"/>
    <property type="project" value="InterPro"/>
</dbReference>
<dbReference type="AlphaFoldDB" id="A0A2Y9M362"/>
<reference evidence="4" key="1">
    <citation type="submission" date="2025-08" db="UniProtKB">
        <authorList>
            <consortium name="RefSeq"/>
        </authorList>
    </citation>
    <scope>IDENTIFICATION</scope>
    <source>
        <tissue evidence="4">Blood</tissue>
    </source>
</reference>
<dbReference type="Pfam" id="PF03577">
    <property type="entry name" value="Peptidase_C69"/>
    <property type="match status" value="1"/>
</dbReference>
<evidence type="ECO:0000313" key="4">
    <source>
        <dbReference type="RefSeq" id="XP_022413687.1"/>
    </source>
</evidence>
<evidence type="ECO:0000256" key="2">
    <source>
        <dbReference type="ARBA" id="ARBA00040986"/>
    </source>
</evidence>
<dbReference type="PANTHER" id="PTHR12994">
    <property type="entry name" value="SECERNIN"/>
    <property type="match status" value="1"/>
</dbReference>
<dbReference type="PANTHER" id="PTHR12994:SF16">
    <property type="entry name" value="SECERNIN-2"/>
    <property type="match status" value="1"/>
</dbReference>
<dbReference type="RefSeq" id="XP_022413687.1">
    <property type="nucleotide sequence ID" value="XM_022557979.1"/>
</dbReference>
<dbReference type="FunCoup" id="A0A2Y9M362">
    <property type="interactions" value="455"/>
</dbReference>
<dbReference type="InterPro" id="IPR005322">
    <property type="entry name" value="Peptidase_C69"/>
</dbReference>
<dbReference type="Gene3D" id="3.60.60.10">
    <property type="entry name" value="Penicillin V Acylase, Chain A"/>
    <property type="match status" value="1"/>
</dbReference>
<dbReference type="GO" id="GO:0070004">
    <property type="term" value="F:cysteine-type exopeptidase activity"/>
    <property type="evidence" value="ECO:0007669"/>
    <property type="project" value="InterPro"/>
</dbReference>
<evidence type="ECO:0000313" key="3">
    <source>
        <dbReference type="Proteomes" id="UP000248483"/>
    </source>
</evidence>
<dbReference type="FunFam" id="3.60.60.10:FF:000001">
    <property type="entry name" value="Secernin 1"/>
    <property type="match status" value="1"/>
</dbReference>
<evidence type="ECO:0000256" key="1">
    <source>
        <dbReference type="ARBA" id="ARBA00005705"/>
    </source>
</evidence>
<comment type="similarity">
    <text evidence="1">Belongs to the peptidase C69 family. Secernin subfamily.</text>
</comment>
<dbReference type="KEGG" id="dle:111166356"/>
<accession>A0A2Y9M362</accession>
<keyword evidence="3" id="KW-1185">Reference proteome</keyword>